<dbReference type="PROSITE" id="PS50041">
    <property type="entry name" value="C_TYPE_LECTIN_2"/>
    <property type="match status" value="1"/>
</dbReference>
<keyword evidence="1" id="KW-1015">Disulfide bond</keyword>
<keyword evidence="4" id="KW-1185">Reference proteome</keyword>
<sequence>MSLGWPGNALGSARGAGGGVWGEGRLGVSAESAAPATRSRISGRRRARCGVTTRVLIPRVCPSGWNQYGQRCFLFFDSERDWATAERTCISHGANLASFHSHLEYVYLKNLVNSKKRSYVRTWLGGTDAAKDGVWLWTDGSNFNYVSWGKGEPNNHRGREDCMEINLKGSAQHLNDEKCSRRNYFICAKKI</sequence>
<dbReference type="InterPro" id="IPR001304">
    <property type="entry name" value="C-type_lectin-like"/>
</dbReference>
<protein>
    <recommendedName>
        <fullName evidence="2">C-type lectin domain-containing protein</fullName>
    </recommendedName>
</protein>
<dbReference type="InterPro" id="IPR050111">
    <property type="entry name" value="C-type_lectin/snaclec_domain"/>
</dbReference>
<dbReference type="PRINTS" id="PR01504">
    <property type="entry name" value="PNCREATITSAP"/>
</dbReference>
<feature type="domain" description="C-type lectin" evidence="2">
    <location>
        <begin position="68"/>
        <end position="188"/>
    </location>
</feature>
<gene>
    <name evidence="3" type="ORF">ATANTOWER_011276</name>
</gene>
<evidence type="ECO:0000313" key="3">
    <source>
        <dbReference type="EMBL" id="MED6252405.1"/>
    </source>
</evidence>
<organism evidence="3 4">
    <name type="scientific">Ataeniobius toweri</name>
    <dbReference type="NCBI Taxonomy" id="208326"/>
    <lineage>
        <taxon>Eukaryota</taxon>
        <taxon>Metazoa</taxon>
        <taxon>Chordata</taxon>
        <taxon>Craniata</taxon>
        <taxon>Vertebrata</taxon>
        <taxon>Euteleostomi</taxon>
        <taxon>Actinopterygii</taxon>
        <taxon>Neopterygii</taxon>
        <taxon>Teleostei</taxon>
        <taxon>Neoteleostei</taxon>
        <taxon>Acanthomorphata</taxon>
        <taxon>Ovalentaria</taxon>
        <taxon>Atherinomorphae</taxon>
        <taxon>Cyprinodontiformes</taxon>
        <taxon>Goodeidae</taxon>
        <taxon>Ataeniobius</taxon>
    </lineage>
</organism>
<evidence type="ECO:0000313" key="4">
    <source>
        <dbReference type="Proteomes" id="UP001345963"/>
    </source>
</evidence>
<dbReference type="InterPro" id="IPR016187">
    <property type="entry name" value="CTDL_fold"/>
</dbReference>
<reference evidence="3 4" key="1">
    <citation type="submission" date="2021-07" db="EMBL/GenBank/DDBJ databases">
        <authorList>
            <person name="Palmer J.M."/>
        </authorList>
    </citation>
    <scope>NUCLEOTIDE SEQUENCE [LARGE SCALE GENOMIC DNA]</scope>
    <source>
        <strain evidence="3 4">AT_MEX2019</strain>
        <tissue evidence="3">Muscle</tissue>
    </source>
</reference>
<dbReference type="Gene3D" id="3.10.100.10">
    <property type="entry name" value="Mannose-Binding Protein A, subunit A"/>
    <property type="match status" value="1"/>
</dbReference>
<name>A0ABU7BS04_9TELE</name>
<evidence type="ECO:0000259" key="2">
    <source>
        <dbReference type="PROSITE" id="PS50041"/>
    </source>
</evidence>
<dbReference type="Proteomes" id="UP001345963">
    <property type="component" value="Unassembled WGS sequence"/>
</dbReference>
<dbReference type="Pfam" id="PF00059">
    <property type="entry name" value="Lectin_C"/>
    <property type="match status" value="1"/>
</dbReference>
<dbReference type="InterPro" id="IPR018378">
    <property type="entry name" value="C-type_lectin_CS"/>
</dbReference>
<proteinExistence type="predicted"/>
<dbReference type="EMBL" id="JAHUTI010061462">
    <property type="protein sequence ID" value="MED6252405.1"/>
    <property type="molecule type" value="Genomic_DNA"/>
</dbReference>
<dbReference type="SMART" id="SM00034">
    <property type="entry name" value="CLECT"/>
    <property type="match status" value="1"/>
</dbReference>
<evidence type="ECO:0000256" key="1">
    <source>
        <dbReference type="ARBA" id="ARBA00023157"/>
    </source>
</evidence>
<dbReference type="PROSITE" id="PS00615">
    <property type="entry name" value="C_TYPE_LECTIN_1"/>
    <property type="match status" value="1"/>
</dbReference>
<accession>A0ABU7BS04</accession>
<dbReference type="InterPro" id="IPR016186">
    <property type="entry name" value="C-type_lectin-like/link_sf"/>
</dbReference>
<dbReference type="PANTHER" id="PTHR22803">
    <property type="entry name" value="MANNOSE, PHOSPHOLIPASE, LECTIN RECEPTOR RELATED"/>
    <property type="match status" value="1"/>
</dbReference>
<comment type="caution">
    <text evidence="3">The sequence shown here is derived from an EMBL/GenBank/DDBJ whole genome shotgun (WGS) entry which is preliminary data.</text>
</comment>
<dbReference type="SUPFAM" id="SSF56436">
    <property type="entry name" value="C-type lectin-like"/>
    <property type="match status" value="1"/>
</dbReference>